<feature type="compositionally biased region" description="Polar residues" evidence="1">
    <location>
        <begin position="294"/>
        <end position="307"/>
    </location>
</feature>
<dbReference type="OrthoDB" id="3215534at2759"/>
<proteinExistence type="predicted"/>
<dbReference type="GO" id="GO:0030838">
    <property type="term" value="P:positive regulation of actin filament polymerization"/>
    <property type="evidence" value="ECO:0007669"/>
    <property type="project" value="TreeGrafter"/>
</dbReference>
<sequence>MARMNDFGGEIGRGRRLSGNDSSSSRDSSPRPVAQKRSFSPAASEDGIHDSLGIANDDTPPPPERPIIRQAVAFSSDQPPPSINTYEAVPAAPPKPGFFLPGQEVPQPAKAKTQKPKKAAQKRPRKTDAYPGQTTRFRLQTYDATPSTVPPIDHGSGPYSSMYRASSGPRQNSPSISNSSNGGYPSSSTTSSNPHAQAASASGSLRPPPPPAPSRNEDRASRASHPDQHGRPSPYQNAHYSQHPPSSSLSSQPARTPSSPAGGSYYRNNYETNMLDSEMAHPPRESQRRRSHTHASGSNFGQSTSSPTHKRKQNQRMVTILIQDLRSGTTDHQLAEVKIALRPGDDPQDGYWADARELSEQLQISPSRIDGPARAYTLRGKYRQFILRVSPDNVDEFISSNIVIQPDRTLDLVVEMLPPVGALPPPPRIPPELVAPNFDECDPLQSNAMDIVDERRESLEMRNSRKRMNSPSFDDYDSHKPSGQQHPVMNKVPRNDYAWEQSPRQTPRHSSSHLPNHPSIDTVATRPKKRGSAKEPSSDKYPHGRNLSKSPPPRPPQSPPPPQEPFYAPRRGHSEDELEPADDPYILAVDRMLQEDHTLPWADFFKARAGKRVCDVVKQYECLTQMFEKLVGKEVPMYQDRIQEIDIINALKIDDPDNYHNICKETTQLLQLYGNRGYNCIDPRVATMVTDQSPPAYNANPHKRLLHLLREVDKTFTEGQEAARLRAQAV</sequence>
<dbReference type="EMBL" id="KN831783">
    <property type="protein sequence ID" value="KIM40189.1"/>
    <property type="molecule type" value="Genomic_DNA"/>
</dbReference>
<name>A0A0C3C7K5_HEBCY</name>
<evidence type="ECO:0000256" key="1">
    <source>
        <dbReference type="SAM" id="MobiDB-lite"/>
    </source>
</evidence>
<dbReference type="HOGENOM" id="CLU_019707_0_0_1"/>
<dbReference type="PANTHER" id="PTHR45725:SF1">
    <property type="entry name" value="DISHEVELLED ASSOCIATED ACTIVATOR OF MORPHOGENESIS, ISOFORM D"/>
    <property type="match status" value="1"/>
</dbReference>
<feature type="compositionally biased region" description="Basic and acidic residues" evidence="1">
    <location>
        <begin position="215"/>
        <end position="230"/>
    </location>
</feature>
<organism evidence="2 3">
    <name type="scientific">Hebeloma cylindrosporum</name>
    <dbReference type="NCBI Taxonomy" id="76867"/>
    <lineage>
        <taxon>Eukaryota</taxon>
        <taxon>Fungi</taxon>
        <taxon>Dikarya</taxon>
        <taxon>Basidiomycota</taxon>
        <taxon>Agaricomycotina</taxon>
        <taxon>Agaricomycetes</taxon>
        <taxon>Agaricomycetidae</taxon>
        <taxon>Agaricales</taxon>
        <taxon>Agaricineae</taxon>
        <taxon>Hymenogastraceae</taxon>
        <taxon>Hebeloma</taxon>
    </lineage>
</organism>
<keyword evidence="3" id="KW-1185">Reference proteome</keyword>
<protein>
    <submittedName>
        <fullName evidence="2">Uncharacterized protein</fullName>
    </submittedName>
</protein>
<feature type="region of interest" description="Disordered" evidence="1">
    <location>
        <begin position="458"/>
        <end position="579"/>
    </location>
</feature>
<feature type="compositionally biased region" description="Pro residues" evidence="1">
    <location>
        <begin position="550"/>
        <end position="564"/>
    </location>
</feature>
<dbReference type="AlphaFoldDB" id="A0A0C3C7K5"/>
<feature type="compositionally biased region" description="Low complexity" evidence="1">
    <location>
        <begin position="172"/>
        <end position="205"/>
    </location>
</feature>
<dbReference type="STRING" id="686832.A0A0C3C7K5"/>
<evidence type="ECO:0000313" key="2">
    <source>
        <dbReference type="EMBL" id="KIM40189.1"/>
    </source>
</evidence>
<feature type="region of interest" description="Disordered" evidence="1">
    <location>
        <begin position="1"/>
        <end position="314"/>
    </location>
</feature>
<dbReference type="Proteomes" id="UP000053424">
    <property type="component" value="Unassembled WGS sequence"/>
</dbReference>
<accession>A0A0C3C7K5</accession>
<reference evidence="3" key="2">
    <citation type="submission" date="2015-01" db="EMBL/GenBank/DDBJ databases">
        <title>Evolutionary Origins and Diversification of the Mycorrhizal Mutualists.</title>
        <authorList>
            <consortium name="DOE Joint Genome Institute"/>
            <consortium name="Mycorrhizal Genomics Consortium"/>
            <person name="Kohler A."/>
            <person name="Kuo A."/>
            <person name="Nagy L.G."/>
            <person name="Floudas D."/>
            <person name="Copeland A."/>
            <person name="Barry K.W."/>
            <person name="Cichocki N."/>
            <person name="Veneault-Fourrey C."/>
            <person name="LaButti K."/>
            <person name="Lindquist E.A."/>
            <person name="Lipzen A."/>
            <person name="Lundell T."/>
            <person name="Morin E."/>
            <person name="Murat C."/>
            <person name="Riley R."/>
            <person name="Ohm R."/>
            <person name="Sun H."/>
            <person name="Tunlid A."/>
            <person name="Henrissat B."/>
            <person name="Grigoriev I.V."/>
            <person name="Hibbett D.S."/>
            <person name="Martin F."/>
        </authorList>
    </citation>
    <scope>NUCLEOTIDE SEQUENCE [LARGE SCALE GENOMIC DNA]</scope>
    <source>
        <strain evidence="3">h7</strain>
    </source>
</reference>
<dbReference type="InterPro" id="IPR051425">
    <property type="entry name" value="Formin_Homology"/>
</dbReference>
<feature type="compositionally biased region" description="Basic residues" evidence="1">
    <location>
        <begin position="112"/>
        <end position="125"/>
    </location>
</feature>
<feature type="compositionally biased region" description="Polar residues" evidence="1">
    <location>
        <begin position="132"/>
        <end position="147"/>
    </location>
</feature>
<evidence type="ECO:0000313" key="3">
    <source>
        <dbReference type="Proteomes" id="UP000053424"/>
    </source>
</evidence>
<feature type="compositionally biased region" description="Low complexity" evidence="1">
    <location>
        <begin position="241"/>
        <end position="259"/>
    </location>
</feature>
<feature type="compositionally biased region" description="Polar residues" evidence="1">
    <location>
        <begin position="266"/>
        <end position="275"/>
    </location>
</feature>
<feature type="compositionally biased region" description="Basic and acidic residues" evidence="1">
    <location>
        <begin position="278"/>
        <end position="288"/>
    </location>
</feature>
<feature type="compositionally biased region" description="Basic and acidic residues" evidence="1">
    <location>
        <begin position="532"/>
        <end position="542"/>
    </location>
</feature>
<reference evidence="2 3" key="1">
    <citation type="submission" date="2014-04" db="EMBL/GenBank/DDBJ databases">
        <authorList>
            <consortium name="DOE Joint Genome Institute"/>
            <person name="Kuo A."/>
            <person name="Gay G."/>
            <person name="Dore J."/>
            <person name="Kohler A."/>
            <person name="Nagy L.G."/>
            <person name="Floudas D."/>
            <person name="Copeland A."/>
            <person name="Barry K.W."/>
            <person name="Cichocki N."/>
            <person name="Veneault-Fourrey C."/>
            <person name="LaButti K."/>
            <person name="Lindquist E.A."/>
            <person name="Lipzen A."/>
            <person name="Lundell T."/>
            <person name="Morin E."/>
            <person name="Murat C."/>
            <person name="Sun H."/>
            <person name="Tunlid A."/>
            <person name="Henrissat B."/>
            <person name="Grigoriev I.V."/>
            <person name="Hibbett D.S."/>
            <person name="Martin F."/>
            <person name="Nordberg H.P."/>
            <person name="Cantor M.N."/>
            <person name="Hua S.X."/>
        </authorList>
    </citation>
    <scope>NUCLEOTIDE SEQUENCE [LARGE SCALE GENOMIC DNA]</scope>
    <source>
        <strain evidence="3">h7</strain>
    </source>
</reference>
<feature type="compositionally biased region" description="Low complexity" evidence="1">
    <location>
        <begin position="17"/>
        <end position="32"/>
    </location>
</feature>
<dbReference type="PANTHER" id="PTHR45725">
    <property type="entry name" value="FORMIN HOMOLOGY 2 FAMILY MEMBER"/>
    <property type="match status" value="1"/>
</dbReference>
<gene>
    <name evidence="2" type="ORF">M413DRAFT_446349</name>
</gene>